<dbReference type="Proteomes" id="UP001273505">
    <property type="component" value="Unassembled WGS sequence"/>
</dbReference>
<accession>A0ABU4S3S9</accession>
<dbReference type="Pfam" id="PF11086">
    <property type="entry name" value="DUF2878"/>
    <property type="match status" value="1"/>
</dbReference>
<evidence type="ECO:0000313" key="2">
    <source>
        <dbReference type="EMBL" id="MDX6851177.1"/>
    </source>
</evidence>
<dbReference type="RefSeq" id="WP_302721798.1">
    <property type="nucleotide sequence ID" value="NZ_JAULRU010000418.1"/>
</dbReference>
<keyword evidence="3" id="KW-1185">Reference proteome</keyword>
<comment type="caution">
    <text evidence="2">The sequence shown here is derived from an EMBL/GenBank/DDBJ whole genome shotgun (WGS) entry which is preliminary data.</text>
</comment>
<sequence>MNRLPWLFTAANVLLFQVGWAVAVLLGSKWALCYTVTASALHFWKSHSPRFDLLSALLLVVLGIVHDSLLLNSGILIIGEARVPPIWLMAIWFLMGLTLNHSLKFIYERWIWSAVLGSMGSVFAYSAGVKLSGASWGVFGFWGLACVAALWVFVLPLHKVLMSNYLAGPGRVVNRGSAQ</sequence>
<keyword evidence="1" id="KW-0812">Transmembrane</keyword>
<gene>
    <name evidence="2" type="ORF">SCD92_17495</name>
</gene>
<dbReference type="InterPro" id="IPR021306">
    <property type="entry name" value="DUF2878"/>
</dbReference>
<keyword evidence="1" id="KW-0472">Membrane</keyword>
<feature type="transmembrane region" description="Helical" evidence="1">
    <location>
        <begin position="20"/>
        <end position="44"/>
    </location>
</feature>
<feature type="transmembrane region" description="Helical" evidence="1">
    <location>
        <begin position="85"/>
        <end position="103"/>
    </location>
</feature>
<dbReference type="EMBL" id="JAXAFO010000042">
    <property type="protein sequence ID" value="MDX6851177.1"/>
    <property type="molecule type" value="Genomic_DNA"/>
</dbReference>
<protein>
    <submittedName>
        <fullName evidence="2">DUF2878 domain-containing protein</fullName>
    </submittedName>
</protein>
<name>A0ABU4S3S9_9GAMM</name>
<keyword evidence="1" id="KW-1133">Transmembrane helix</keyword>
<reference evidence="2 3" key="1">
    <citation type="submission" date="2023-11" db="EMBL/GenBank/DDBJ databases">
        <title>Gilvimarinus fulvus sp. nov., isolated from the surface of Kelp.</title>
        <authorList>
            <person name="Sun Y.Y."/>
            <person name="Gong Y."/>
            <person name="Du Z.J."/>
        </authorList>
    </citation>
    <scope>NUCLEOTIDE SEQUENCE [LARGE SCALE GENOMIC DNA]</scope>
    <source>
        <strain evidence="2 3">SDUM040013</strain>
    </source>
</reference>
<feature type="transmembrane region" description="Helical" evidence="1">
    <location>
        <begin position="110"/>
        <end position="128"/>
    </location>
</feature>
<evidence type="ECO:0000256" key="1">
    <source>
        <dbReference type="SAM" id="Phobius"/>
    </source>
</evidence>
<feature type="transmembrane region" description="Helical" evidence="1">
    <location>
        <begin position="56"/>
        <end position="79"/>
    </location>
</feature>
<proteinExistence type="predicted"/>
<organism evidence="2 3">
    <name type="scientific">Gilvimarinus gilvus</name>
    <dbReference type="NCBI Taxonomy" id="3058038"/>
    <lineage>
        <taxon>Bacteria</taxon>
        <taxon>Pseudomonadati</taxon>
        <taxon>Pseudomonadota</taxon>
        <taxon>Gammaproteobacteria</taxon>
        <taxon>Cellvibrionales</taxon>
        <taxon>Cellvibrionaceae</taxon>
        <taxon>Gilvimarinus</taxon>
    </lineage>
</organism>
<evidence type="ECO:0000313" key="3">
    <source>
        <dbReference type="Proteomes" id="UP001273505"/>
    </source>
</evidence>
<feature type="transmembrane region" description="Helical" evidence="1">
    <location>
        <begin position="134"/>
        <end position="155"/>
    </location>
</feature>